<protein>
    <recommendedName>
        <fullName evidence="4">DUF4115 domain-containing protein</fullName>
    </recommendedName>
</protein>
<keyword evidence="1" id="KW-0812">Transmembrane</keyword>
<gene>
    <name evidence="2" type="ORF">ACFSB2_20870</name>
</gene>
<proteinExistence type="predicted"/>
<dbReference type="RefSeq" id="WP_377945046.1">
    <property type="nucleotide sequence ID" value="NZ_JBHUCX010000085.1"/>
</dbReference>
<keyword evidence="3" id="KW-1185">Reference proteome</keyword>
<evidence type="ECO:0000256" key="1">
    <source>
        <dbReference type="SAM" id="Phobius"/>
    </source>
</evidence>
<reference evidence="3" key="1">
    <citation type="journal article" date="2019" name="Int. J. Syst. Evol. Microbiol.">
        <title>The Global Catalogue of Microorganisms (GCM) 10K type strain sequencing project: providing services to taxonomists for standard genome sequencing and annotation.</title>
        <authorList>
            <consortium name="The Broad Institute Genomics Platform"/>
            <consortium name="The Broad Institute Genome Sequencing Center for Infectious Disease"/>
            <person name="Wu L."/>
            <person name="Ma J."/>
        </authorList>
    </citation>
    <scope>NUCLEOTIDE SEQUENCE [LARGE SCALE GENOMIC DNA]</scope>
    <source>
        <strain evidence="3">CGMCC 1.12286</strain>
    </source>
</reference>
<feature type="transmembrane region" description="Helical" evidence="1">
    <location>
        <begin position="18"/>
        <end position="39"/>
    </location>
</feature>
<keyword evidence="1" id="KW-0472">Membrane</keyword>
<organism evidence="2 3">
    <name type="scientific">Alicyclobacillus fodiniaquatilis</name>
    <dbReference type="NCBI Taxonomy" id="1661150"/>
    <lineage>
        <taxon>Bacteria</taxon>
        <taxon>Bacillati</taxon>
        <taxon>Bacillota</taxon>
        <taxon>Bacilli</taxon>
        <taxon>Bacillales</taxon>
        <taxon>Alicyclobacillaceae</taxon>
        <taxon>Alicyclobacillus</taxon>
    </lineage>
</organism>
<dbReference type="EMBL" id="JBHUCX010000085">
    <property type="protein sequence ID" value="MFD1677132.1"/>
    <property type="molecule type" value="Genomic_DNA"/>
</dbReference>
<evidence type="ECO:0000313" key="2">
    <source>
        <dbReference type="EMBL" id="MFD1677132.1"/>
    </source>
</evidence>
<sequence length="159" mass="16873">MSSKTGGKNRFLALFDDWFIPMAFGVLTVLLCVQAISLVPQVRAAMDHVEGRFVAQPATAVPAAVKKDTAVVILTASSTQNATGVEVFLDNQSLGEFTTNQMRITVHDGQKIHFVDHTGKSIYISVDTDNANLLLPAPGQTVELSGAAPTAALSSAEFI</sequence>
<dbReference type="Proteomes" id="UP001597079">
    <property type="component" value="Unassembled WGS sequence"/>
</dbReference>
<accession>A0ABW4JL13</accession>
<comment type="caution">
    <text evidence="2">The sequence shown here is derived from an EMBL/GenBank/DDBJ whole genome shotgun (WGS) entry which is preliminary data.</text>
</comment>
<keyword evidence="1" id="KW-1133">Transmembrane helix</keyword>
<evidence type="ECO:0008006" key="4">
    <source>
        <dbReference type="Google" id="ProtNLM"/>
    </source>
</evidence>
<name>A0ABW4JL13_9BACL</name>
<evidence type="ECO:0000313" key="3">
    <source>
        <dbReference type="Proteomes" id="UP001597079"/>
    </source>
</evidence>